<evidence type="ECO:0000313" key="2">
    <source>
        <dbReference type="EMBL" id="KAF2192614.1"/>
    </source>
</evidence>
<evidence type="ECO:0000256" key="1">
    <source>
        <dbReference type="SAM" id="MobiDB-lite"/>
    </source>
</evidence>
<sequence>MAPEDDLEEADECAESCLDRLISPKHPMNTEAFQRASHEPEITEEKEEQQPSIPTGSRSSASEWVYKPYTSMASNLPLAHPLSLLLTCRKINQEATLLAFSTHPFTIPKLTTFFDLKLSSMHLQPEQFQSITALAFDTGINVPLYSYRAADFLTNSLALFPGVKRLEIRVKREHIEWNSTSQPVIRLPGLGEVVQESIRNGVPEWWHTAIANVLHGRSLAWQHGQRWKAEWPQLGEDFRDPEYLYGKARMDDPSYLDTELIQGTSSCGCGCGEFSSLRAFLVQETGRKVEIEAVYYDDREGEWRRSSKRLRVRLREGVERLPVREVDGGNGLQWDADEEYWKGMRKGCLKGWLDSWFPFKKSV</sequence>
<protein>
    <submittedName>
        <fullName evidence="2">Uncharacterized protein</fullName>
    </submittedName>
</protein>
<reference evidence="2" key="1">
    <citation type="journal article" date="2020" name="Stud. Mycol.">
        <title>101 Dothideomycetes genomes: a test case for predicting lifestyles and emergence of pathogens.</title>
        <authorList>
            <person name="Haridas S."/>
            <person name="Albert R."/>
            <person name="Binder M."/>
            <person name="Bloem J."/>
            <person name="Labutti K."/>
            <person name="Salamov A."/>
            <person name="Andreopoulos B."/>
            <person name="Baker S."/>
            <person name="Barry K."/>
            <person name="Bills G."/>
            <person name="Bluhm B."/>
            <person name="Cannon C."/>
            <person name="Castanera R."/>
            <person name="Culley D."/>
            <person name="Daum C."/>
            <person name="Ezra D."/>
            <person name="Gonzalez J."/>
            <person name="Henrissat B."/>
            <person name="Kuo A."/>
            <person name="Liang C."/>
            <person name="Lipzen A."/>
            <person name="Lutzoni F."/>
            <person name="Magnuson J."/>
            <person name="Mondo S."/>
            <person name="Nolan M."/>
            <person name="Ohm R."/>
            <person name="Pangilinan J."/>
            <person name="Park H.-J."/>
            <person name="Ramirez L."/>
            <person name="Alfaro M."/>
            <person name="Sun H."/>
            <person name="Tritt A."/>
            <person name="Yoshinaga Y."/>
            <person name="Zwiers L.-H."/>
            <person name="Turgeon B."/>
            <person name="Goodwin S."/>
            <person name="Spatafora J."/>
            <person name="Crous P."/>
            <person name="Grigoriev I."/>
        </authorList>
    </citation>
    <scope>NUCLEOTIDE SEQUENCE</scope>
    <source>
        <strain evidence="2">CBS 207.26</strain>
    </source>
</reference>
<evidence type="ECO:0000313" key="3">
    <source>
        <dbReference type="Proteomes" id="UP000800200"/>
    </source>
</evidence>
<organism evidence="2 3">
    <name type="scientific">Zopfia rhizophila CBS 207.26</name>
    <dbReference type="NCBI Taxonomy" id="1314779"/>
    <lineage>
        <taxon>Eukaryota</taxon>
        <taxon>Fungi</taxon>
        <taxon>Dikarya</taxon>
        <taxon>Ascomycota</taxon>
        <taxon>Pezizomycotina</taxon>
        <taxon>Dothideomycetes</taxon>
        <taxon>Dothideomycetes incertae sedis</taxon>
        <taxon>Zopfiaceae</taxon>
        <taxon>Zopfia</taxon>
    </lineage>
</organism>
<accession>A0A6A6EM35</accession>
<dbReference type="Proteomes" id="UP000800200">
    <property type="component" value="Unassembled WGS sequence"/>
</dbReference>
<feature type="compositionally biased region" description="Polar residues" evidence="1">
    <location>
        <begin position="50"/>
        <end position="60"/>
    </location>
</feature>
<dbReference type="AlphaFoldDB" id="A0A6A6EM35"/>
<feature type="region of interest" description="Disordered" evidence="1">
    <location>
        <begin position="19"/>
        <end position="60"/>
    </location>
</feature>
<dbReference type="OrthoDB" id="3798004at2759"/>
<proteinExistence type="predicted"/>
<dbReference type="EMBL" id="ML994615">
    <property type="protein sequence ID" value="KAF2192614.1"/>
    <property type="molecule type" value="Genomic_DNA"/>
</dbReference>
<name>A0A6A6EM35_9PEZI</name>
<gene>
    <name evidence="2" type="ORF">K469DRAFT_746008</name>
</gene>
<keyword evidence="3" id="KW-1185">Reference proteome</keyword>